<organism evidence="6 7">
    <name type="scientific">Paragemmobacter aquarius</name>
    <dbReference type="NCBI Taxonomy" id="2169400"/>
    <lineage>
        <taxon>Bacteria</taxon>
        <taxon>Pseudomonadati</taxon>
        <taxon>Pseudomonadota</taxon>
        <taxon>Alphaproteobacteria</taxon>
        <taxon>Rhodobacterales</taxon>
        <taxon>Paracoccaceae</taxon>
        <taxon>Paragemmobacter</taxon>
    </lineage>
</organism>
<dbReference type="RefSeq" id="WP_108437326.1">
    <property type="nucleotide sequence ID" value="NZ_CP028919.1"/>
</dbReference>
<sequence length="124" mass="13320">MPETLKAPLLFLSRLMVSLLFLGGFAQKIGDPGPVTDMIASVGLPGWMIWPVAAFNLAGGLALLAGWRLALICPLLAVYCLGTTWFHWQLRADPWQITIIVKNISTAGGLLALAVAGRKHDQIA</sequence>
<dbReference type="KEGG" id="geh:HYN69_18055"/>
<evidence type="ECO:0000256" key="4">
    <source>
        <dbReference type="ARBA" id="ARBA00023136"/>
    </source>
</evidence>
<evidence type="ECO:0000313" key="7">
    <source>
        <dbReference type="Proteomes" id="UP000244496"/>
    </source>
</evidence>
<keyword evidence="2 5" id="KW-0812">Transmembrane</keyword>
<feature type="transmembrane region" description="Helical" evidence="5">
    <location>
        <begin position="42"/>
        <end position="64"/>
    </location>
</feature>
<keyword evidence="6" id="KW-0614">Plasmid</keyword>
<dbReference type="InterPro" id="IPR032808">
    <property type="entry name" value="DoxX"/>
</dbReference>
<dbReference type="Proteomes" id="UP000244496">
    <property type="component" value="Plasmid unnamed1"/>
</dbReference>
<name>A0A2S0URT7_9RHOB</name>
<dbReference type="EMBL" id="CP028919">
    <property type="protein sequence ID" value="AWB50517.1"/>
    <property type="molecule type" value="Genomic_DNA"/>
</dbReference>
<evidence type="ECO:0000256" key="3">
    <source>
        <dbReference type="ARBA" id="ARBA00022989"/>
    </source>
</evidence>
<dbReference type="Pfam" id="PF07681">
    <property type="entry name" value="DoxX"/>
    <property type="match status" value="1"/>
</dbReference>
<keyword evidence="4 5" id="KW-0472">Membrane</keyword>
<keyword evidence="7" id="KW-1185">Reference proteome</keyword>
<evidence type="ECO:0000256" key="2">
    <source>
        <dbReference type="ARBA" id="ARBA00022692"/>
    </source>
</evidence>
<proteinExistence type="predicted"/>
<feature type="transmembrane region" description="Helical" evidence="5">
    <location>
        <begin position="69"/>
        <end position="88"/>
    </location>
</feature>
<accession>A0A2S0URT7</accession>
<evidence type="ECO:0000256" key="5">
    <source>
        <dbReference type="SAM" id="Phobius"/>
    </source>
</evidence>
<evidence type="ECO:0000256" key="1">
    <source>
        <dbReference type="ARBA" id="ARBA00004141"/>
    </source>
</evidence>
<dbReference type="OrthoDB" id="9810206at2"/>
<geneLocation type="plasmid" evidence="6">
    <name>unnamed1</name>
</geneLocation>
<evidence type="ECO:0000313" key="6">
    <source>
        <dbReference type="EMBL" id="AWB50517.1"/>
    </source>
</evidence>
<gene>
    <name evidence="6" type="ORF">HYN69_18055</name>
</gene>
<feature type="transmembrane region" description="Helical" evidence="5">
    <location>
        <begin position="94"/>
        <end position="116"/>
    </location>
</feature>
<protein>
    <submittedName>
        <fullName evidence="6">DoxX protein</fullName>
    </submittedName>
</protein>
<dbReference type="AlphaFoldDB" id="A0A2S0URT7"/>
<dbReference type="GO" id="GO:0016020">
    <property type="term" value="C:membrane"/>
    <property type="evidence" value="ECO:0007669"/>
    <property type="project" value="UniProtKB-SubCell"/>
</dbReference>
<keyword evidence="3 5" id="KW-1133">Transmembrane helix</keyword>
<comment type="subcellular location">
    <subcellularLocation>
        <location evidence="1">Membrane</location>
        <topology evidence="1">Multi-pass membrane protein</topology>
    </subcellularLocation>
</comment>
<reference evidence="6 7" key="1">
    <citation type="submission" date="2018-04" db="EMBL/GenBank/DDBJ databases">
        <title>Genome sequencing of Gemmobacter.</title>
        <authorList>
            <person name="Yi H."/>
            <person name="Baek M.-G."/>
        </authorList>
    </citation>
    <scope>NUCLEOTIDE SEQUENCE [LARGE SCALE GENOMIC DNA]</scope>
    <source>
        <strain evidence="6 7">HYN0069</strain>
        <plasmid evidence="7">Plasmid unnamed1</plasmid>
    </source>
</reference>